<comment type="caution">
    <text evidence="4">The sequence shown here is derived from an EMBL/GenBank/DDBJ whole genome shotgun (WGS) entry which is preliminary data.</text>
</comment>
<feature type="coiled-coil region" evidence="1">
    <location>
        <begin position="31"/>
        <end position="97"/>
    </location>
</feature>
<accession>A0AAV1QNG3</accession>
<evidence type="ECO:0000256" key="3">
    <source>
        <dbReference type="SAM" id="Phobius"/>
    </source>
</evidence>
<evidence type="ECO:0000256" key="1">
    <source>
        <dbReference type="SAM" id="Coils"/>
    </source>
</evidence>
<keyword evidence="3" id="KW-0812">Transmembrane</keyword>
<proteinExistence type="predicted"/>
<evidence type="ECO:0000313" key="4">
    <source>
        <dbReference type="EMBL" id="CAK7322428.1"/>
    </source>
</evidence>
<evidence type="ECO:0000313" key="5">
    <source>
        <dbReference type="Proteomes" id="UP001314170"/>
    </source>
</evidence>
<gene>
    <name evidence="4" type="ORF">DCAF_LOCUS37</name>
</gene>
<feature type="compositionally biased region" description="Polar residues" evidence="2">
    <location>
        <begin position="362"/>
        <end position="371"/>
    </location>
</feature>
<keyword evidence="1" id="KW-0175">Coiled coil</keyword>
<feature type="region of interest" description="Disordered" evidence="2">
    <location>
        <begin position="352"/>
        <end position="372"/>
    </location>
</feature>
<protein>
    <submittedName>
        <fullName evidence="4">Uncharacterized protein</fullName>
    </submittedName>
</protein>
<organism evidence="4 5">
    <name type="scientific">Dovyalis caffra</name>
    <dbReference type="NCBI Taxonomy" id="77055"/>
    <lineage>
        <taxon>Eukaryota</taxon>
        <taxon>Viridiplantae</taxon>
        <taxon>Streptophyta</taxon>
        <taxon>Embryophyta</taxon>
        <taxon>Tracheophyta</taxon>
        <taxon>Spermatophyta</taxon>
        <taxon>Magnoliopsida</taxon>
        <taxon>eudicotyledons</taxon>
        <taxon>Gunneridae</taxon>
        <taxon>Pentapetalae</taxon>
        <taxon>rosids</taxon>
        <taxon>fabids</taxon>
        <taxon>Malpighiales</taxon>
        <taxon>Salicaceae</taxon>
        <taxon>Flacourtieae</taxon>
        <taxon>Dovyalis</taxon>
    </lineage>
</organism>
<evidence type="ECO:0000256" key="2">
    <source>
        <dbReference type="SAM" id="MobiDB-lite"/>
    </source>
</evidence>
<keyword evidence="3" id="KW-0472">Membrane</keyword>
<keyword evidence="5" id="KW-1185">Reference proteome</keyword>
<name>A0AAV1QNG3_9ROSI</name>
<dbReference type="AlphaFoldDB" id="A0AAV1QNG3"/>
<reference evidence="4 5" key="1">
    <citation type="submission" date="2024-01" db="EMBL/GenBank/DDBJ databases">
        <authorList>
            <person name="Waweru B."/>
        </authorList>
    </citation>
    <scope>NUCLEOTIDE SEQUENCE [LARGE SCALE GENOMIC DNA]</scope>
</reference>
<keyword evidence="3" id="KW-1133">Transmembrane helix</keyword>
<sequence length="784" mass="88367">MIDRMKTREKELLLNPATSLDASLVQGHKELSSLDAKFSRLSEEEEKLEVEIQRLIAKKEELLDHKNSVASQFEKTNEKVSKDLAEWKNLEEEIKRADDNWYGGKERLAQANTSWQLFKERLELTSLSLLFIWLYRHLHWANFTRVKLGLTESAFPENSLPFDLKTFLLAAGSSYSLSPTLSSSMDLRMASSECKPEGLELLDVAQCCYNLTTKKLCLELQPLRVGHGATASDAPHHCEKRGLAHQPTLPRVSVARTGSEIQRIAAKGGMIAARCKPEVTSGGPASKAHYPDYPNEMIEAGLHLELLWLPHTPTSPCNFHFKSTPKSIHQRATLTAKRAEQLELDERRGCNFKEARPDPRTGQKTGPTTGVGNFLKHARLPRVLVSALTLSLKWLSNLSMGNRGFLPGLLADACKYFLPALGRGYRHWPRTKNSLKPRYWIEQEARNLSLLLVLPSLWLTGFSSHTSGGGGRRVQLPLEIGNLFLELPLILGSQLLGGIWLLWNDQEGMVEESHWKLEDARLLILSGVSSSSSIVDGLREHHLVWQHLSVTLTNAFEEICNVELEGVESAVQQVETRKMIREECDDGEQLILSRLPELKASKSLSFLVGSFFLAVFLLSSSSHSLVAKRIHSRKKEILYYTTNTVCNGNLKPKELARMDGLVSKQPDSLAQSHRSWISFGQNRRLERLQRGYEDEGLLGLEWSLFRVWVKDWLKSNVSGTLSPDVSIQQFFLAPILCRSWKSIRTDKQFVRFGLKGKVYDMVAVKALDEGSGLTLSFLIIEVTR</sequence>
<feature type="transmembrane region" description="Helical" evidence="3">
    <location>
        <begin position="604"/>
        <end position="626"/>
    </location>
</feature>
<dbReference type="EMBL" id="CAWUPB010000001">
    <property type="protein sequence ID" value="CAK7322428.1"/>
    <property type="molecule type" value="Genomic_DNA"/>
</dbReference>
<feature type="compositionally biased region" description="Basic and acidic residues" evidence="2">
    <location>
        <begin position="352"/>
        <end position="361"/>
    </location>
</feature>
<dbReference type="Proteomes" id="UP001314170">
    <property type="component" value="Unassembled WGS sequence"/>
</dbReference>